<reference evidence="3 4" key="1">
    <citation type="journal article" date="2017" name="Gigascience">
        <title>Draft genome of the honey bee ectoparasitic mite, Tropilaelaps mercedesae, is shaped by the parasitic life history.</title>
        <authorList>
            <person name="Dong X."/>
            <person name="Armstrong S.D."/>
            <person name="Xia D."/>
            <person name="Makepeace B.L."/>
            <person name="Darby A.C."/>
            <person name="Kadowaki T."/>
        </authorList>
    </citation>
    <scope>NUCLEOTIDE SEQUENCE [LARGE SCALE GENOMIC DNA]</scope>
    <source>
        <strain evidence="3">Wuxi-XJTLU</strain>
    </source>
</reference>
<evidence type="ECO:0000313" key="4">
    <source>
        <dbReference type="Proteomes" id="UP000192247"/>
    </source>
</evidence>
<dbReference type="PANTHER" id="PTHR23422:SF11">
    <property type="entry name" value="DIPEPTIDYL PEPTIDASE 3"/>
    <property type="match status" value="1"/>
</dbReference>
<name>A0A1V9XUY3_9ACAR</name>
<dbReference type="EMBL" id="MNPL01003736">
    <property type="protein sequence ID" value="OQR77289.1"/>
    <property type="molecule type" value="Genomic_DNA"/>
</dbReference>
<evidence type="ECO:0000256" key="1">
    <source>
        <dbReference type="ARBA" id="ARBA00022723"/>
    </source>
</evidence>
<keyword evidence="4" id="KW-1185">Reference proteome</keyword>
<dbReference type="Gene3D" id="3.30.540.30">
    <property type="match status" value="1"/>
</dbReference>
<proteinExistence type="predicted"/>
<dbReference type="PANTHER" id="PTHR23422">
    <property type="entry name" value="DIPEPTIDYL PEPTIDASE III-RELATED"/>
    <property type="match status" value="1"/>
</dbReference>
<dbReference type="Proteomes" id="UP000192247">
    <property type="component" value="Unassembled WGS sequence"/>
</dbReference>
<keyword evidence="1" id="KW-0479">Metal-binding</keyword>
<organism evidence="3 4">
    <name type="scientific">Tropilaelaps mercedesae</name>
    <dbReference type="NCBI Taxonomy" id="418985"/>
    <lineage>
        <taxon>Eukaryota</taxon>
        <taxon>Metazoa</taxon>
        <taxon>Ecdysozoa</taxon>
        <taxon>Arthropoda</taxon>
        <taxon>Chelicerata</taxon>
        <taxon>Arachnida</taxon>
        <taxon>Acari</taxon>
        <taxon>Parasitiformes</taxon>
        <taxon>Mesostigmata</taxon>
        <taxon>Gamasina</taxon>
        <taxon>Dermanyssoidea</taxon>
        <taxon>Laelapidae</taxon>
        <taxon>Tropilaelaps</taxon>
    </lineage>
</organism>
<evidence type="ECO:0000313" key="3">
    <source>
        <dbReference type="EMBL" id="OQR77289.1"/>
    </source>
</evidence>
<dbReference type="OrthoDB" id="4694525at2759"/>
<dbReference type="STRING" id="418985.A0A1V9XUY3"/>
<keyword evidence="2" id="KW-0378">Hydrolase</keyword>
<dbReference type="Pfam" id="PF03571">
    <property type="entry name" value="Peptidase_M49"/>
    <property type="match status" value="1"/>
</dbReference>
<evidence type="ECO:0000256" key="2">
    <source>
        <dbReference type="ARBA" id="ARBA00022801"/>
    </source>
</evidence>
<protein>
    <submittedName>
        <fullName evidence="3">Dipeptidyl peptidase 3-like</fullName>
    </submittedName>
</protein>
<dbReference type="AlphaFoldDB" id="A0A1V9XUY3"/>
<dbReference type="GO" id="GO:0005737">
    <property type="term" value="C:cytoplasm"/>
    <property type="evidence" value="ECO:0007669"/>
    <property type="project" value="TreeGrafter"/>
</dbReference>
<sequence length="248" mass="27669">MVTMSHSSAESPIFMGFVVVLLNKKRILIVVTQLGPIGPPWLIFLVSLGPFKKVEPWNQRVIKNSATGYELRVASADGNISKTDEIAYNQTEMYEERFYTFTPLDYSSFLSKLANLLHLASSKVRGDLKEIIILHQHFLNSGSVKAHKSASAKWIKESNVVEFYLGFLDTSKDPAGQRGLFQSIAGVINREKTARLDKFLLNINDTTRVLPWPTKFKVLSPVKSTMRAIDVVAMTPPVPTALSLPSCK</sequence>
<comment type="caution">
    <text evidence="3">The sequence shown here is derived from an EMBL/GenBank/DDBJ whole genome shotgun (WGS) entry which is preliminary data.</text>
</comment>
<dbReference type="InParanoid" id="A0A1V9XUY3"/>
<dbReference type="InterPro" id="IPR039461">
    <property type="entry name" value="Peptidase_M49"/>
</dbReference>
<gene>
    <name evidence="3" type="ORF">BIW11_07201</name>
</gene>
<dbReference type="GO" id="GO:0046872">
    <property type="term" value="F:metal ion binding"/>
    <property type="evidence" value="ECO:0007669"/>
    <property type="project" value="UniProtKB-KW"/>
</dbReference>
<accession>A0A1V9XUY3</accession>
<dbReference type="GO" id="GO:0008239">
    <property type="term" value="F:dipeptidyl-peptidase activity"/>
    <property type="evidence" value="ECO:0007669"/>
    <property type="project" value="TreeGrafter"/>
</dbReference>